<sequence length="42" mass="5180">MRQWLRKSIPLHTKNKKDERKKFPKRYIGCKSFYKKIRGIAT</sequence>
<proteinExistence type="predicted"/>
<comment type="caution">
    <text evidence="2">The sequence shown here is derived from an EMBL/GenBank/DDBJ whole genome shotgun (WGS) entry which is preliminary data.</text>
</comment>
<evidence type="ECO:0000313" key="3">
    <source>
        <dbReference type="Proteomes" id="UP000194131"/>
    </source>
</evidence>
<name>A0AAP8BGG7_BACMY</name>
<dbReference type="Proteomes" id="UP000194131">
    <property type="component" value="Unassembled WGS sequence"/>
</dbReference>
<accession>A0AAP8BGG7</accession>
<gene>
    <name evidence="2" type="ORF">S3E15_02202</name>
</gene>
<evidence type="ECO:0000256" key="1">
    <source>
        <dbReference type="SAM" id="MobiDB-lite"/>
    </source>
</evidence>
<dbReference type="AlphaFoldDB" id="A0AAP8BGG7"/>
<dbReference type="EMBL" id="MRWU01000002">
    <property type="protein sequence ID" value="OSX95724.1"/>
    <property type="molecule type" value="Genomic_DNA"/>
</dbReference>
<evidence type="ECO:0000313" key="2">
    <source>
        <dbReference type="EMBL" id="OSX95724.1"/>
    </source>
</evidence>
<reference evidence="2 3" key="1">
    <citation type="submission" date="2016-12" db="EMBL/GenBank/DDBJ databases">
        <title>Genome Sequences of Twelve Sporeforming Bacillus Species Isolated from Foods.</title>
        <authorList>
            <person name="De Jong A."/>
            <person name="Holsappel S."/>
            <person name="Kuipers O.P."/>
        </authorList>
    </citation>
    <scope>NUCLEOTIDE SEQUENCE [LARGE SCALE GENOMIC DNA]</scope>
    <source>
        <strain evidence="2 3">S3E15</strain>
    </source>
</reference>
<protein>
    <submittedName>
        <fullName evidence="2">Uncharacterized protein</fullName>
    </submittedName>
</protein>
<feature type="region of interest" description="Disordered" evidence="1">
    <location>
        <begin position="1"/>
        <end position="20"/>
    </location>
</feature>
<organism evidence="2 3">
    <name type="scientific">Bacillus mycoides</name>
    <dbReference type="NCBI Taxonomy" id="1405"/>
    <lineage>
        <taxon>Bacteria</taxon>
        <taxon>Bacillati</taxon>
        <taxon>Bacillota</taxon>
        <taxon>Bacilli</taxon>
        <taxon>Bacillales</taxon>
        <taxon>Bacillaceae</taxon>
        <taxon>Bacillus</taxon>
        <taxon>Bacillus cereus group</taxon>
    </lineage>
</organism>